<evidence type="ECO:0000313" key="1">
    <source>
        <dbReference type="EMBL" id="ALU29990.1"/>
    </source>
</evidence>
<sequence>MQNKRTENDIEKLKVILNVVMQYKLSGHVNDEIVKRLALSVKSLKYLRNEEYGPRIDKTFSLLIQNKLDEAIKEMRDIILSFYGGHD</sequence>
<dbReference type="EMBL" id="CP013694">
    <property type="protein sequence ID" value="ALU29990.1"/>
    <property type="molecule type" value="Genomic_DNA"/>
</dbReference>
<evidence type="ECO:0000313" key="3">
    <source>
        <dbReference type="Proteomes" id="UP000060043"/>
    </source>
</evidence>
<evidence type="ECO:0000313" key="4">
    <source>
        <dbReference type="Proteomes" id="UP000065473"/>
    </source>
</evidence>
<proteinExistence type="predicted"/>
<protein>
    <submittedName>
        <fullName evidence="1">Uncharacterized protein</fullName>
    </submittedName>
</protein>
<dbReference type="GeneID" id="14552394"/>
<organism evidence="1 4">
    <name type="scientific">Sulfolobus acidocaldarius</name>
    <dbReference type="NCBI Taxonomy" id="2285"/>
    <lineage>
        <taxon>Archaea</taxon>
        <taxon>Thermoproteota</taxon>
        <taxon>Thermoprotei</taxon>
        <taxon>Sulfolobales</taxon>
        <taxon>Sulfolobaceae</taxon>
        <taxon>Sulfolobus</taxon>
    </lineage>
</organism>
<dbReference type="AlphaFoldDB" id="A0A0U3GY33"/>
<gene>
    <name evidence="1" type="ORF">ATY89_08635</name>
    <name evidence="2" type="ORF">ATZ20_00045</name>
</gene>
<name>A0A0U3GY33_9CREN</name>
<reference evidence="3 4" key="1">
    <citation type="submission" date="2015-12" db="EMBL/GenBank/DDBJ databases">
        <title>A stable core within a dynamic pangenome in Sulfolobus acidocaldarius.</title>
        <authorList>
            <person name="Anderson R."/>
            <person name="Kouris A."/>
            <person name="Seward C."/>
            <person name="Campbell K."/>
            <person name="Whitaker R."/>
        </authorList>
    </citation>
    <scope>NUCLEOTIDE SEQUENCE [LARGE SCALE GENOMIC DNA]</scope>
    <source>
        <strain evidence="1 4">GG12-C01-09</strain>
        <strain evidence="2 3">NG05B_CO5_07</strain>
    </source>
</reference>
<dbReference type="EMBL" id="CP013695">
    <property type="protein sequence ID" value="ALU30680.1"/>
    <property type="molecule type" value="Genomic_DNA"/>
</dbReference>
<dbReference type="Proteomes" id="UP000060043">
    <property type="component" value="Chromosome"/>
</dbReference>
<accession>A0A0U3GY33</accession>
<evidence type="ECO:0000313" key="2">
    <source>
        <dbReference type="EMBL" id="ALU30680.1"/>
    </source>
</evidence>
<dbReference type="Proteomes" id="UP000065473">
    <property type="component" value="Chromosome"/>
</dbReference>
<dbReference type="RefSeq" id="WP_011278697.1">
    <property type="nucleotide sequence ID" value="NZ_BHWZ01000005.1"/>
</dbReference>